<feature type="transmembrane region" description="Helical" evidence="9">
    <location>
        <begin position="148"/>
        <end position="169"/>
    </location>
</feature>
<keyword evidence="9" id="KW-1133">Transmembrane helix</keyword>
<dbReference type="PANTHER" id="PTHR14269:SF62">
    <property type="entry name" value="CDP-DIACYLGLYCEROL--GLYCEROL-3-PHOSPHATE 3-PHOSPHATIDYLTRANSFERASE 1, CHLOROPLASTIC"/>
    <property type="match status" value="1"/>
</dbReference>
<evidence type="ECO:0000256" key="2">
    <source>
        <dbReference type="ARBA" id="ARBA00005042"/>
    </source>
</evidence>
<evidence type="ECO:0000313" key="10">
    <source>
        <dbReference type="EMBL" id="MBU5439049.1"/>
    </source>
</evidence>
<dbReference type="InterPro" id="IPR004570">
    <property type="entry name" value="Phosphatidylglycerol_P_synth"/>
</dbReference>
<comment type="similarity">
    <text evidence="3 8">Belongs to the CDP-alcohol phosphatidyltransferase class-I family.</text>
</comment>
<dbReference type="EMBL" id="JAHLPM010000011">
    <property type="protein sequence ID" value="MBU5439049.1"/>
    <property type="molecule type" value="Genomic_DNA"/>
</dbReference>
<accession>A0ABS6E818</accession>
<evidence type="ECO:0000256" key="5">
    <source>
        <dbReference type="ARBA" id="ARBA00014944"/>
    </source>
</evidence>
<evidence type="ECO:0000256" key="6">
    <source>
        <dbReference type="ARBA" id="ARBA00048586"/>
    </source>
</evidence>
<feature type="transmembrane region" description="Helical" evidence="9">
    <location>
        <begin position="89"/>
        <end position="111"/>
    </location>
</feature>
<dbReference type="InterPro" id="IPR048254">
    <property type="entry name" value="CDP_ALCOHOL_P_TRANSF_CS"/>
</dbReference>
<dbReference type="NCBIfam" id="TIGR00560">
    <property type="entry name" value="pgsA"/>
    <property type="match status" value="1"/>
</dbReference>
<evidence type="ECO:0000256" key="7">
    <source>
        <dbReference type="NCBIfam" id="TIGR00560"/>
    </source>
</evidence>
<dbReference type="RefSeq" id="WP_216520684.1">
    <property type="nucleotide sequence ID" value="NZ_JAHLPM010000011.1"/>
</dbReference>
<reference evidence="10 11" key="1">
    <citation type="submission" date="2021-06" db="EMBL/GenBank/DDBJ databases">
        <authorList>
            <person name="Sun Q."/>
            <person name="Li D."/>
        </authorList>
    </citation>
    <scope>NUCLEOTIDE SEQUENCE [LARGE SCALE GENOMIC DNA]</scope>
    <source>
        <strain evidence="10 11">MSJ-40</strain>
    </source>
</reference>
<evidence type="ECO:0000313" key="11">
    <source>
        <dbReference type="Proteomes" id="UP000749471"/>
    </source>
</evidence>
<evidence type="ECO:0000256" key="1">
    <source>
        <dbReference type="ARBA" id="ARBA00003973"/>
    </source>
</evidence>
<evidence type="ECO:0000256" key="3">
    <source>
        <dbReference type="ARBA" id="ARBA00010441"/>
    </source>
</evidence>
<evidence type="ECO:0000256" key="8">
    <source>
        <dbReference type="RuleBase" id="RU003750"/>
    </source>
</evidence>
<comment type="pathway">
    <text evidence="2">Phospholipid metabolism; phosphatidylglycerol biosynthesis; phosphatidylglycerol from CDP-diacylglycerol: step 1/2.</text>
</comment>
<dbReference type="InterPro" id="IPR000462">
    <property type="entry name" value="CDP-OH_P_trans"/>
</dbReference>
<feature type="transmembrane region" description="Helical" evidence="9">
    <location>
        <begin position="29"/>
        <end position="46"/>
    </location>
</feature>
<dbReference type="PROSITE" id="PS00379">
    <property type="entry name" value="CDP_ALCOHOL_P_TRANSF"/>
    <property type="match status" value="1"/>
</dbReference>
<dbReference type="InterPro" id="IPR050324">
    <property type="entry name" value="CDP-alcohol_PTase-I"/>
</dbReference>
<comment type="caution">
    <text evidence="10">The sequence shown here is derived from an EMBL/GenBank/DDBJ whole genome shotgun (WGS) entry which is preliminary data.</text>
</comment>
<name>A0ABS6E818_9FIRM</name>
<dbReference type="Proteomes" id="UP000749471">
    <property type="component" value="Unassembled WGS sequence"/>
</dbReference>
<dbReference type="PANTHER" id="PTHR14269">
    <property type="entry name" value="CDP-DIACYLGLYCEROL--GLYCEROL-3-PHOSPHATE 3-PHOSPHATIDYLTRANSFERASE-RELATED"/>
    <property type="match status" value="1"/>
</dbReference>
<keyword evidence="9" id="KW-0812">Transmembrane</keyword>
<dbReference type="EC" id="2.7.8.5" evidence="4 7"/>
<sequence length="176" mass="19917">MNIPNILTILRIFLIPVYLYFFYSSLENRILYAGIIFIIAGISDVLDGHIARKYNKITKLGSVLDPFADKMMTFAVLISFTSAKLIPSWILMAIGLKEVLMILGGFILYLFKGNQVLPANKYGKVATLSFYAATLSVVFRMPSIISKLLFFTTVILNITAFINYFIIYLSMRNNTI</sequence>
<evidence type="ECO:0000256" key="4">
    <source>
        <dbReference type="ARBA" id="ARBA00013170"/>
    </source>
</evidence>
<keyword evidence="9" id="KW-0472">Membrane</keyword>
<dbReference type="Pfam" id="PF01066">
    <property type="entry name" value="CDP-OH_P_transf"/>
    <property type="match status" value="1"/>
</dbReference>
<comment type="function">
    <text evidence="1">This protein catalyzes the committed step to the synthesis of the acidic phospholipids.</text>
</comment>
<dbReference type="PIRSF" id="PIRSF000847">
    <property type="entry name" value="Phos_ph_gly_syn"/>
    <property type="match status" value="1"/>
</dbReference>
<keyword evidence="8 10" id="KW-0808">Transferase</keyword>
<evidence type="ECO:0000256" key="9">
    <source>
        <dbReference type="SAM" id="Phobius"/>
    </source>
</evidence>
<feature type="transmembrane region" description="Helical" evidence="9">
    <location>
        <begin position="123"/>
        <end position="142"/>
    </location>
</feature>
<organism evidence="10 11">
    <name type="scientific">Tissierella simiarum</name>
    <dbReference type="NCBI Taxonomy" id="2841534"/>
    <lineage>
        <taxon>Bacteria</taxon>
        <taxon>Bacillati</taxon>
        <taxon>Bacillota</taxon>
        <taxon>Tissierellia</taxon>
        <taxon>Tissierellales</taxon>
        <taxon>Tissierellaceae</taxon>
        <taxon>Tissierella</taxon>
    </lineage>
</organism>
<keyword evidence="11" id="KW-1185">Reference proteome</keyword>
<proteinExistence type="inferred from homology"/>
<feature type="transmembrane region" description="Helical" evidence="9">
    <location>
        <begin position="7"/>
        <end position="23"/>
    </location>
</feature>
<comment type="catalytic activity">
    <reaction evidence="6">
        <text>a CDP-1,2-diacyl-sn-glycerol + sn-glycerol 3-phosphate = a 1,2-diacyl-sn-glycero-3-phospho-(1'-sn-glycero-3'-phosphate) + CMP + H(+)</text>
        <dbReference type="Rhea" id="RHEA:12593"/>
        <dbReference type="ChEBI" id="CHEBI:15378"/>
        <dbReference type="ChEBI" id="CHEBI:57597"/>
        <dbReference type="ChEBI" id="CHEBI:58332"/>
        <dbReference type="ChEBI" id="CHEBI:60110"/>
        <dbReference type="ChEBI" id="CHEBI:60377"/>
        <dbReference type="EC" id="2.7.8.5"/>
    </reaction>
</comment>
<gene>
    <name evidence="10" type="primary">pgsA</name>
    <name evidence="10" type="ORF">KQI42_13560</name>
</gene>
<dbReference type="GO" id="GO:0008444">
    <property type="term" value="F:CDP-diacylglycerol-glycerol-3-phosphate 3-phosphatidyltransferase activity"/>
    <property type="evidence" value="ECO:0007669"/>
    <property type="project" value="UniProtKB-EC"/>
</dbReference>
<protein>
    <recommendedName>
        <fullName evidence="5 7">CDP-diacylglycerol--glycerol-3-phosphate 3-phosphatidyltransferase</fullName>
        <ecNumber evidence="4 7">2.7.8.5</ecNumber>
    </recommendedName>
</protein>